<proteinExistence type="predicted"/>
<feature type="region of interest" description="Disordered" evidence="1">
    <location>
        <begin position="1"/>
        <end position="74"/>
    </location>
</feature>
<name>A0AA86Q282_9EUKA</name>
<sequence length="246" mass="28248">MSRLPATMKSRSSMSPNSQGLASSTDFQLDESSQSEQNEKSNPASRISSDLMNSRELKKKILKQTQQRLSMQQPDILKFKQQNAYDPSFTTAYQVAVQSQFQSFGVTQKTERKTLKPLPLQPPPPPPPTIEADEPLYVKESLLLKTGLTTQMKPIQKVKINKLTKSQIHKVERSHSEKMEELQVLRVKQFYKQKVNESVHQKETEEEAIRAEDLMKKAEEASKKNSVQYQAYSLEDLRKMRTSMVE</sequence>
<dbReference type="EMBL" id="CAXDID020000198">
    <property type="protein sequence ID" value="CAL6053758.1"/>
    <property type="molecule type" value="Genomic_DNA"/>
</dbReference>
<dbReference type="EMBL" id="CATOUU010000805">
    <property type="protein sequence ID" value="CAI9949928.1"/>
    <property type="molecule type" value="Genomic_DNA"/>
</dbReference>
<dbReference type="AlphaFoldDB" id="A0AA86Q282"/>
<dbReference type="Proteomes" id="UP001642409">
    <property type="component" value="Unassembled WGS sequence"/>
</dbReference>
<evidence type="ECO:0000313" key="4">
    <source>
        <dbReference type="Proteomes" id="UP001642409"/>
    </source>
</evidence>
<feature type="compositionally biased region" description="Pro residues" evidence="1">
    <location>
        <begin position="119"/>
        <end position="129"/>
    </location>
</feature>
<keyword evidence="4" id="KW-1185">Reference proteome</keyword>
<feature type="compositionally biased region" description="Polar residues" evidence="1">
    <location>
        <begin position="9"/>
        <end position="27"/>
    </location>
</feature>
<feature type="region of interest" description="Disordered" evidence="1">
    <location>
        <begin position="108"/>
        <end position="131"/>
    </location>
</feature>
<feature type="compositionally biased region" description="Low complexity" evidence="1">
    <location>
        <begin position="31"/>
        <end position="42"/>
    </location>
</feature>
<evidence type="ECO:0000256" key="1">
    <source>
        <dbReference type="SAM" id="MobiDB-lite"/>
    </source>
</evidence>
<reference evidence="2" key="1">
    <citation type="submission" date="2023-06" db="EMBL/GenBank/DDBJ databases">
        <authorList>
            <person name="Kurt Z."/>
        </authorList>
    </citation>
    <scope>NUCLEOTIDE SEQUENCE</scope>
</reference>
<reference evidence="3 4" key="2">
    <citation type="submission" date="2024-07" db="EMBL/GenBank/DDBJ databases">
        <authorList>
            <person name="Akdeniz Z."/>
        </authorList>
    </citation>
    <scope>NUCLEOTIDE SEQUENCE [LARGE SCALE GENOMIC DNA]</scope>
</reference>
<accession>A0AA86Q282</accession>
<evidence type="ECO:0000313" key="3">
    <source>
        <dbReference type="EMBL" id="CAL6053758.1"/>
    </source>
</evidence>
<organism evidence="2">
    <name type="scientific">Hexamita inflata</name>
    <dbReference type="NCBI Taxonomy" id="28002"/>
    <lineage>
        <taxon>Eukaryota</taxon>
        <taxon>Metamonada</taxon>
        <taxon>Diplomonadida</taxon>
        <taxon>Hexamitidae</taxon>
        <taxon>Hexamitinae</taxon>
        <taxon>Hexamita</taxon>
    </lineage>
</organism>
<evidence type="ECO:0000313" key="2">
    <source>
        <dbReference type="EMBL" id="CAI9949928.1"/>
    </source>
</evidence>
<protein>
    <submittedName>
        <fullName evidence="3">Hypothetical_protein</fullName>
    </submittedName>
</protein>
<feature type="compositionally biased region" description="Polar residues" evidence="1">
    <location>
        <begin position="63"/>
        <end position="73"/>
    </location>
</feature>
<feature type="compositionally biased region" description="Polar residues" evidence="1">
    <location>
        <begin position="43"/>
        <end position="52"/>
    </location>
</feature>
<comment type="caution">
    <text evidence="2">The sequence shown here is derived from an EMBL/GenBank/DDBJ whole genome shotgun (WGS) entry which is preliminary data.</text>
</comment>
<gene>
    <name evidence="2" type="ORF">HINF_LOCUS37573</name>
    <name evidence="3" type="ORF">HINF_LOCUS45614</name>
</gene>